<evidence type="ECO:0000256" key="3">
    <source>
        <dbReference type="ARBA" id="ARBA00024387"/>
    </source>
</evidence>
<dbReference type="FunFam" id="1.10.3210.10:FF:000001">
    <property type="entry name" value="GTP pyrophosphokinase RelA"/>
    <property type="match status" value="1"/>
</dbReference>
<dbReference type="SUPFAM" id="SSF81301">
    <property type="entry name" value="Nucleotidyltransferase"/>
    <property type="match status" value="1"/>
</dbReference>
<dbReference type="GO" id="GO:0042594">
    <property type="term" value="P:response to starvation"/>
    <property type="evidence" value="ECO:0007669"/>
    <property type="project" value="TreeGrafter"/>
</dbReference>
<dbReference type="InterPro" id="IPR004095">
    <property type="entry name" value="TGS"/>
</dbReference>
<dbReference type="InterPro" id="IPR012675">
    <property type="entry name" value="Beta-grasp_dom_sf"/>
</dbReference>
<dbReference type="Gene3D" id="1.10.3210.10">
    <property type="entry name" value="Hypothetical protein af1432"/>
    <property type="match status" value="1"/>
</dbReference>
<comment type="caution">
    <text evidence="9">The sequence shown here is derived from an EMBL/GenBank/DDBJ whole genome shotgun (WGS) entry which is preliminary data.</text>
</comment>
<evidence type="ECO:0000313" key="9">
    <source>
        <dbReference type="EMBL" id="PTU31701.1"/>
    </source>
</evidence>
<dbReference type="RefSeq" id="WP_107940251.1">
    <property type="nucleotide sequence ID" value="NZ_QANS01000003.1"/>
</dbReference>
<dbReference type="Gene3D" id="3.10.20.30">
    <property type="match status" value="1"/>
</dbReference>
<evidence type="ECO:0000313" key="10">
    <source>
        <dbReference type="Proteomes" id="UP000244248"/>
    </source>
</evidence>
<dbReference type="InterPro" id="IPR007685">
    <property type="entry name" value="RelA_SpoT"/>
</dbReference>
<protein>
    <recommendedName>
        <fullName evidence="3">guanosine-3',5'-bis(diphosphate) 3'-diphosphatase</fullName>
        <ecNumber evidence="3">3.1.7.2</ecNumber>
    </recommendedName>
</protein>
<dbReference type="Pfam" id="PF13328">
    <property type="entry name" value="HD_4"/>
    <property type="match status" value="1"/>
</dbReference>
<dbReference type="Pfam" id="PF04607">
    <property type="entry name" value="RelA_SpoT"/>
    <property type="match status" value="1"/>
</dbReference>
<dbReference type="GO" id="GO:0008893">
    <property type="term" value="F:guanosine-3',5'-bis(diphosphate) 3'-diphosphatase activity"/>
    <property type="evidence" value="ECO:0007669"/>
    <property type="project" value="UniProtKB-EC"/>
</dbReference>
<dbReference type="SMART" id="SM00471">
    <property type="entry name" value="HDc"/>
    <property type="match status" value="1"/>
</dbReference>
<dbReference type="PROSITE" id="PS51671">
    <property type="entry name" value="ACT"/>
    <property type="match status" value="1"/>
</dbReference>
<name>A0A2T5MGI6_9GAMM</name>
<dbReference type="InterPro" id="IPR043519">
    <property type="entry name" value="NT_sf"/>
</dbReference>
<gene>
    <name evidence="9" type="ORF">CJD38_10350</name>
</gene>
<dbReference type="CDD" id="cd05399">
    <property type="entry name" value="NT_Rel-Spo_like"/>
    <property type="match status" value="1"/>
</dbReference>
<dbReference type="EC" id="3.1.7.2" evidence="3"/>
<dbReference type="CDD" id="cd00077">
    <property type="entry name" value="HDc"/>
    <property type="match status" value="1"/>
</dbReference>
<dbReference type="GO" id="GO:0015970">
    <property type="term" value="P:guanosine tetraphosphate biosynthetic process"/>
    <property type="evidence" value="ECO:0007669"/>
    <property type="project" value="UniProtKB-UniPathway"/>
</dbReference>
<dbReference type="CDD" id="cd01668">
    <property type="entry name" value="TGS_RSH"/>
    <property type="match status" value="1"/>
</dbReference>
<dbReference type="GO" id="GO:0015949">
    <property type="term" value="P:nucleobase-containing small molecule interconversion"/>
    <property type="evidence" value="ECO:0007669"/>
    <property type="project" value="UniProtKB-ARBA"/>
</dbReference>
<accession>A0A2T5MGI6</accession>
<dbReference type="FunFam" id="3.10.20.30:FF:000002">
    <property type="entry name" value="GTP pyrophosphokinase (RelA/SpoT)"/>
    <property type="match status" value="1"/>
</dbReference>
<evidence type="ECO:0000259" key="8">
    <source>
        <dbReference type="PROSITE" id="PS51880"/>
    </source>
</evidence>
<comment type="function">
    <text evidence="5">In eubacteria ppGpp (guanosine 3'-diphosphate 5'-diphosphate) is a mediator of the stringent response that coordinates a variety of cellular activities in response to changes in nutritional abundance.</text>
</comment>
<dbReference type="InterPro" id="IPR045865">
    <property type="entry name" value="ACT-like_dom_sf"/>
</dbReference>
<organism evidence="9 10">
    <name type="scientific">Stenotrophobium rhamnosiphilum</name>
    <dbReference type="NCBI Taxonomy" id="2029166"/>
    <lineage>
        <taxon>Bacteria</taxon>
        <taxon>Pseudomonadati</taxon>
        <taxon>Pseudomonadota</taxon>
        <taxon>Gammaproteobacteria</taxon>
        <taxon>Nevskiales</taxon>
        <taxon>Nevskiaceae</taxon>
        <taxon>Stenotrophobium</taxon>
    </lineage>
</organism>
<dbReference type="GO" id="GO:0005886">
    <property type="term" value="C:plasma membrane"/>
    <property type="evidence" value="ECO:0007669"/>
    <property type="project" value="TreeGrafter"/>
</dbReference>
<dbReference type="Pfam" id="PF02824">
    <property type="entry name" value="TGS"/>
    <property type="match status" value="1"/>
</dbReference>
<dbReference type="InterPro" id="IPR033655">
    <property type="entry name" value="TGS_RelA/SpoT"/>
</dbReference>
<comment type="catalytic activity">
    <reaction evidence="4">
        <text>guanosine 3',5'-bis(diphosphate) + H2O = GDP + diphosphate + H(+)</text>
        <dbReference type="Rhea" id="RHEA:14253"/>
        <dbReference type="ChEBI" id="CHEBI:15377"/>
        <dbReference type="ChEBI" id="CHEBI:15378"/>
        <dbReference type="ChEBI" id="CHEBI:33019"/>
        <dbReference type="ChEBI" id="CHEBI:58189"/>
        <dbReference type="ChEBI" id="CHEBI:77828"/>
        <dbReference type="EC" id="3.1.7.2"/>
    </reaction>
</comment>
<comment type="pathway">
    <text evidence="2">Purine metabolism; ppGpp biosynthesis; ppGpp from GDP: step 1/1.</text>
</comment>
<dbReference type="Pfam" id="PF19296">
    <property type="entry name" value="RelA_AH_RIS"/>
    <property type="match status" value="1"/>
</dbReference>
<evidence type="ECO:0000259" key="6">
    <source>
        <dbReference type="PROSITE" id="PS51671"/>
    </source>
</evidence>
<dbReference type="PROSITE" id="PS51831">
    <property type="entry name" value="HD"/>
    <property type="match status" value="1"/>
</dbReference>
<dbReference type="OrthoDB" id="9805041at2"/>
<dbReference type="InterPro" id="IPR004811">
    <property type="entry name" value="RelA/Spo_fam"/>
</dbReference>
<dbReference type="SUPFAM" id="SSF81271">
    <property type="entry name" value="TGS-like"/>
    <property type="match status" value="1"/>
</dbReference>
<dbReference type="SUPFAM" id="SSF109604">
    <property type="entry name" value="HD-domain/PDEase-like"/>
    <property type="match status" value="1"/>
</dbReference>
<dbReference type="InterPro" id="IPR012676">
    <property type="entry name" value="TGS-like"/>
</dbReference>
<evidence type="ECO:0000256" key="5">
    <source>
        <dbReference type="RuleBase" id="RU003847"/>
    </source>
</evidence>
<dbReference type="AlphaFoldDB" id="A0A2T5MGI6"/>
<dbReference type="UniPathway" id="UPA00908">
    <property type="reaction ID" value="UER00886"/>
</dbReference>
<dbReference type="EMBL" id="QANS01000003">
    <property type="protein sequence ID" value="PTU31701.1"/>
    <property type="molecule type" value="Genomic_DNA"/>
</dbReference>
<dbReference type="InterPro" id="IPR003607">
    <property type="entry name" value="HD/PDEase_dom"/>
</dbReference>
<evidence type="ECO:0000259" key="7">
    <source>
        <dbReference type="PROSITE" id="PS51831"/>
    </source>
</evidence>
<evidence type="ECO:0000256" key="1">
    <source>
        <dbReference type="ARBA" id="ARBA00022801"/>
    </source>
</evidence>
<comment type="similarity">
    <text evidence="5">Belongs to the relA/spoT family.</text>
</comment>
<dbReference type="InterPro" id="IPR002912">
    <property type="entry name" value="ACT_dom"/>
</dbReference>
<dbReference type="Gene3D" id="3.30.70.260">
    <property type="match status" value="1"/>
</dbReference>
<dbReference type="Pfam" id="PF13291">
    <property type="entry name" value="ACT_4"/>
    <property type="match status" value="1"/>
</dbReference>
<dbReference type="SMART" id="SM00954">
    <property type="entry name" value="RelA_SpoT"/>
    <property type="match status" value="1"/>
</dbReference>
<dbReference type="PANTHER" id="PTHR21262:SF36">
    <property type="entry name" value="BIFUNCTIONAL (P)PPGPP SYNTHASE_HYDROLASE SPOT"/>
    <property type="match status" value="1"/>
</dbReference>
<proteinExistence type="inferred from homology"/>
<evidence type="ECO:0000256" key="2">
    <source>
        <dbReference type="ARBA" id="ARBA00024329"/>
    </source>
</evidence>
<dbReference type="InterPro" id="IPR045600">
    <property type="entry name" value="RelA/SpoT_AH_RIS"/>
</dbReference>
<dbReference type="NCBIfam" id="TIGR00691">
    <property type="entry name" value="spoT_relA"/>
    <property type="match status" value="1"/>
</dbReference>
<dbReference type="Gene3D" id="3.30.460.10">
    <property type="entry name" value="Beta Polymerase, domain 2"/>
    <property type="match status" value="1"/>
</dbReference>
<dbReference type="PANTHER" id="PTHR21262">
    <property type="entry name" value="GUANOSINE-3',5'-BIS DIPHOSPHATE 3'-PYROPHOSPHOHYDROLASE"/>
    <property type="match status" value="1"/>
</dbReference>
<dbReference type="PROSITE" id="PS51880">
    <property type="entry name" value="TGS"/>
    <property type="match status" value="1"/>
</dbReference>
<keyword evidence="1" id="KW-0378">Hydrolase</keyword>
<feature type="domain" description="HD" evidence="7">
    <location>
        <begin position="65"/>
        <end position="164"/>
    </location>
</feature>
<evidence type="ECO:0000256" key="4">
    <source>
        <dbReference type="ARBA" id="ARBA00047968"/>
    </source>
</evidence>
<dbReference type="CDD" id="cd04876">
    <property type="entry name" value="ACT_RelA-SpoT"/>
    <property type="match status" value="1"/>
</dbReference>
<dbReference type="SUPFAM" id="SSF55021">
    <property type="entry name" value="ACT-like"/>
    <property type="match status" value="1"/>
</dbReference>
<dbReference type="InterPro" id="IPR006674">
    <property type="entry name" value="HD_domain"/>
</dbReference>
<dbReference type="Proteomes" id="UP000244248">
    <property type="component" value="Unassembled WGS sequence"/>
</dbReference>
<dbReference type="GO" id="GO:0008728">
    <property type="term" value="F:GTP diphosphokinase activity"/>
    <property type="evidence" value="ECO:0007669"/>
    <property type="project" value="TreeGrafter"/>
</dbReference>
<sequence>MELPVIHRISTALRTQRVAREFGIEALSRVLEEYMPEEQIAEVRRAHEFGARLHAGQARSSGEPYIYHPLAVARILAGLRLDHVTLIAAILHDVIEDTGISRDSLALEFGKDVAEIVDGVSKIGKIEGMTRAERQAESFRKLLLAMAQDLRVILVKLADRLHNMRTLGSMESAKRRRISRETLEIYAPIAQRLGIHTIRIELEDLAFENLYPKRYSVLERTVKEQMGDTQKLIREVEQKASAALKAEGIGASVVGREKNIYSVYQKMRRKKLRLLKVMDLLGFRVIVGKLDDCYRALGIVHHVYKPVPGEFDDYIANSKSNGYQSLHTACIGPGGHKIEVQIRTREMHHIAENGIAAHWQYKLGDRNANTAPQARAREWLNNLFDSIGGSSSMDFIEHVKVDLFPDEVYVFTPKGQIRRLPKNASPVDFAYAVHSELGERCVAARVDGVLESLSTPLRNGQTVEIITSRHARPNAAWLNFVKTAKARTSIRSFLKDQKEDEAIRLGRRMLEIALRDLKIPPHVLKDESTAPVLHALQLKDMEEVYVAIGTGERLAPLVARYFLGEGDNSVASADGRPLAIEGTEGLVLDYARCCYPLPGDEIRGNVSVGRGIVVHRVDCRQAKARPQDWVPLAWSENVLGDYFTEIRVKAENRRGLLAEVTAEIAGAESSIENVQMPDRAGGEAIEMRFVLSVKSRIHLARVLRRIRRIGSVERVTRGG</sequence>
<feature type="domain" description="ACT" evidence="6">
    <location>
        <begin position="645"/>
        <end position="719"/>
    </location>
</feature>
<keyword evidence="10" id="KW-1185">Reference proteome</keyword>
<dbReference type="FunFam" id="3.30.460.10:FF:000001">
    <property type="entry name" value="GTP pyrophosphokinase RelA"/>
    <property type="match status" value="1"/>
</dbReference>
<reference evidence="9 10" key="1">
    <citation type="submission" date="2018-04" db="EMBL/GenBank/DDBJ databases">
        <title>Novel species isolated from glacier.</title>
        <authorList>
            <person name="Liu Q."/>
            <person name="Xin Y.-H."/>
        </authorList>
    </citation>
    <scope>NUCLEOTIDE SEQUENCE [LARGE SCALE GENOMIC DNA]</scope>
    <source>
        <strain evidence="9 10">GT1R17</strain>
    </source>
</reference>
<feature type="domain" description="TGS" evidence="8">
    <location>
        <begin position="406"/>
        <end position="467"/>
    </location>
</feature>